<keyword evidence="2" id="KW-1185">Reference proteome</keyword>
<organism evidence="1 2">
    <name type="scientific">Tanacetum coccineum</name>
    <dbReference type="NCBI Taxonomy" id="301880"/>
    <lineage>
        <taxon>Eukaryota</taxon>
        <taxon>Viridiplantae</taxon>
        <taxon>Streptophyta</taxon>
        <taxon>Embryophyta</taxon>
        <taxon>Tracheophyta</taxon>
        <taxon>Spermatophyta</taxon>
        <taxon>Magnoliopsida</taxon>
        <taxon>eudicotyledons</taxon>
        <taxon>Gunneridae</taxon>
        <taxon>Pentapetalae</taxon>
        <taxon>asterids</taxon>
        <taxon>campanulids</taxon>
        <taxon>Asterales</taxon>
        <taxon>Asteraceae</taxon>
        <taxon>Asteroideae</taxon>
        <taxon>Anthemideae</taxon>
        <taxon>Anthemidinae</taxon>
        <taxon>Tanacetum</taxon>
    </lineage>
</organism>
<name>A0ABQ5JEP4_9ASTR</name>
<reference evidence="1" key="2">
    <citation type="submission" date="2022-01" db="EMBL/GenBank/DDBJ databases">
        <authorList>
            <person name="Yamashiro T."/>
            <person name="Shiraishi A."/>
            <person name="Satake H."/>
            <person name="Nakayama K."/>
        </authorList>
    </citation>
    <scope>NUCLEOTIDE SEQUENCE</scope>
</reference>
<evidence type="ECO:0000313" key="2">
    <source>
        <dbReference type="Proteomes" id="UP001151760"/>
    </source>
</evidence>
<comment type="caution">
    <text evidence="1">The sequence shown here is derived from an EMBL/GenBank/DDBJ whole genome shotgun (WGS) entry which is preliminary data.</text>
</comment>
<evidence type="ECO:0000313" key="1">
    <source>
        <dbReference type="EMBL" id="GJU09948.1"/>
    </source>
</evidence>
<reference evidence="1" key="1">
    <citation type="journal article" date="2022" name="Int. J. Mol. Sci.">
        <title>Draft Genome of Tanacetum Coccineum: Genomic Comparison of Closely Related Tanacetum-Family Plants.</title>
        <authorList>
            <person name="Yamashiro T."/>
            <person name="Shiraishi A."/>
            <person name="Nakayama K."/>
            <person name="Satake H."/>
        </authorList>
    </citation>
    <scope>NUCLEOTIDE SEQUENCE</scope>
</reference>
<sequence>MNGVISGRVVVIDVASVVIGEVVTCEDGLGDEKSMTGSITGGVDVTEILPPCAQGLVPARNTCTFPESDQSGLHVMGSGSGPAQSLMSLSQGLIEPVLLINASVPLLFRSESVVKES</sequence>
<gene>
    <name evidence="1" type="ORF">Tco_1132344</name>
</gene>
<protein>
    <submittedName>
        <fullName evidence="1">Uncharacterized protein</fullName>
    </submittedName>
</protein>
<accession>A0ABQ5JEP4</accession>
<dbReference type="Proteomes" id="UP001151760">
    <property type="component" value="Unassembled WGS sequence"/>
</dbReference>
<proteinExistence type="predicted"/>
<dbReference type="EMBL" id="BQNB010021773">
    <property type="protein sequence ID" value="GJU09948.1"/>
    <property type="molecule type" value="Genomic_DNA"/>
</dbReference>